<dbReference type="AlphaFoldDB" id="A0A086A4A1"/>
<sequence length="64" mass="7699">MQHKKHMTLIHFLLDDSFAEKLQKFVSKKELNKAVSHKYHSTDYKVKVYDKVCTPFIDLKLFEK</sequence>
<accession>A0A086A4A1</accession>
<reference evidence="1 2" key="1">
    <citation type="submission" date="2014-07" db="EMBL/GenBank/DDBJ databases">
        <title>Genome of Chryseobacterium soli DSM 19298.</title>
        <authorList>
            <person name="Stropko S.J."/>
            <person name="Pipes S.E."/>
            <person name="Newman J."/>
        </authorList>
    </citation>
    <scope>NUCLEOTIDE SEQUENCE [LARGE SCALE GENOMIC DNA]</scope>
    <source>
        <strain evidence="1 2">DSM 19298</strain>
    </source>
</reference>
<dbReference type="EMBL" id="JPRH01000006">
    <property type="protein sequence ID" value="KFF11515.1"/>
    <property type="molecule type" value="Genomic_DNA"/>
</dbReference>
<dbReference type="STRING" id="445961.IW15_14975"/>
<dbReference type="Proteomes" id="UP000028705">
    <property type="component" value="Unassembled WGS sequence"/>
</dbReference>
<name>A0A086A4A1_9FLAO</name>
<proteinExistence type="predicted"/>
<evidence type="ECO:0000313" key="1">
    <source>
        <dbReference type="EMBL" id="KFF11515.1"/>
    </source>
</evidence>
<protein>
    <submittedName>
        <fullName evidence="1">Uncharacterized protein</fullName>
    </submittedName>
</protein>
<comment type="caution">
    <text evidence="1">The sequence shown here is derived from an EMBL/GenBank/DDBJ whole genome shotgun (WGS) entry which is preliminary data.</text>
</comment>
<evidence type="ECO:0000313" key="2">
    <source>
        <dbReference type="Proteomes" id="UP000028705"/>
    </source>
</evidence>
<organism evidence="1 2">
    <name type="scientific">Chryseobacterium soli</name>
    <dbReference type="NCBI Taxonomy" id="445961"/>
    <lineage>
        <taxon>Bacteria</taxon>
        <taxon>Pseudomonadati</taxon>
        <taxon>Bacteroidota</taxon>
        <taxon>Flavobacteriia</taxon>
        <taxon>Flavobacteriales</taxon>
        <taxon>Weeksellaceae</taxon>
        <taxon>Chryseobacterium group</taxon>
        <taxon>Chryseobacterium</taxon>
    </lineage>
</organism>
<gene>
    <name evidence="1" type="ORF">IW15_14975</name>
</gene>
<keyword evidence="2" id="KW-1185">Reference proteome</keyword>